<evidence type="ECO:0000256" key="1">
    <source>
        <dbReference type="SAM" id="Phobius"/>
    </source>
</evidence>
<dbReference type="Pfam" id="PF01972">
    <property type="entry name" value="SDH_protease"/>
    <property type="match status" value="1"/>
</dbReference>
<sequence>MSYEDRVQLYEQIEEIRGRPLIAYYTSLRPNASGQIASDVIPHFARQISKISESTKEVDILIVSYGGDPTVAWRLITMLRERFDKVGVLIPFAAYSAATLLALGADEIVMHPFSNLGPVDPQLTYPRKNPDGTVEQIQFGAEDLRHFLDFVKKDVGVSDQEPLERAFELICTDVGSIPIGVAKRSSYLALSLGEKLLSLHMKDQNKVRAISEALNKSFYHHGYPVGRREAKEIGLPVTEPSEDLEKLMWEVWKDIEKEMECDKPFEPIELVLNSPEAGKLLSPVTQIDIPMINGPPEIAQQIYTQIMQGVMSSIKVREINPVPYELLIATIESPRARSEFKVKGKILAMRLPDLRITVNVLKTSGEWAYEDI</sequence>
<gene>
    <name evidence="2" type="ORF">A3L09_05205</name>
</gene>
<dbReference type="AlphaFoldDB" id="A0A2Z2MB47"/>
<name>A0A2Z2MB47_THEPR</name>
<dbReference type="PANTHER" id="PTHR35984">
    <property type="entry name" value="PERIPLASMIC SERINE PROTEASE"/>
    <property type="match status" value="1"/>
</dbReference>
<dbReference type="Proteomes" id="UP000250179">
    <property type="component" value="Chromosome"/>
</dbReference>
<feature type="transmembrane region" description="Helical" evidence="1">
    <location>
        <begin position="86"/>
        <end position="105"/>
    </location>
</feature>
<keyword evidence="1" id="KW-0472">Membrane</keyword>
<protein>
    <recommendedName>
        <fullName evidence="4">Serine protease</fullName>
    </recommendedName>
</protein>
<evidence type="ECO:0000313" key="2">
    <source>
        <dbReference type="EMBL" id="ASJ02693.1"/>
    </source>
</evidence>
<reference evidence="2 3" key="1">
    <citation type="submission" date="2016-03" db="EMBL/GenBank/DDBJ databases">
        <title>Complete genome sequence of Thermococcus profundus strain DT5432.</title>
        <authorList>
            <person name="Oger P.M."/>
        </authorList>
    </citation>
    <scope>NUCLEOTIDE SEQUENCE [LARGE SCALE GENOMIC DNA]</scope>
    <source>
        <strain evidence="2 3">DT 5432</strain>
    </source>
</reference>
<keyword evidence="1" id="KW-1133">Transmembrane helix</keyword>
<dbReference type="SUPFAM" id="SSF52096">
    <property type="entry name" value="ClpP/crotonase"/>
    <property type="match status" value="1"/>
</dbReference>
<dbReference type="PANTHER" id="PTHR35984:SF1">
    <property type="entry name" value="PERIPLASMIC SERINE PROTEASE"/>
    <property type="match status" value="1"/>
</dbReference>
<dbReference type="InterPro" id="IPR002825">
    <property type="entry name" value="Pept_S49_ser-pept_pro"/>
</dbReference>
<evidence type="ECO:0000313" key="3">
    <source>
        <dbReference type="Proteomes" id="UP000250179"/>
    </source>
</evidence>
<dbReference type="RefSeq" id="WP_088857952.1">
    <property type="nucleotide sequence ID" value="NZ_CP014862.1"/>
</dbReference>
<dbReference type="EMBL" id="CP014862">
    <property type="protein sequence ID" value="ASJ02693.1"/>
    <property type="molecule type" value="Genomic_DNA"/>
</dbReference>
<accession>A0A2Z2MB47</accession>
<dbReference type="Gene3D" id="3.90.226.10">
    <property type="entry name" value="2-enoyl-CoA Hydratase, Chain A, domain 1"/>
    <property type="match status" value="1"/>
</dbReference>
<keyword evidence="1" id="KW-0812">Transmembrane</keyword>
<proteinExistence type="predicted"/>
<evidence type="ECO:0008006" key="4">
    <source>
        <dbReference type="Google" id="ProtNLM"/>
    </source>
</evidence>
<dbReference type="GeneID" id="33319790"/>
<dbReference type="KEGG" id="tprf:A3L09_05205"/>
<dbReference type="InterPro" id="IPR029045">
    <property type="entry name" value="ClpP/crotonase-like_dom_sf"/>
</dbReference>
<organism evidence="2 3">
    <name type="scientific">Thermococcus profundus</name>
    <dbReference type="NCBI Taxonomy" id="49899"/>
    <lineage>
        <taxon>Archaea</taxon>
        <taxon>Methanobacteriati</taxon>
        <taxon>Methanobacteriota</taxon>
        <taxon>Thermococci</taxon>
        <taxon>Thermococcales</taxon>
        <taxon>Thermococcaceae</taxon>
        <taxon>Thermococcus</taxon>
    </lineage>
</organism>
<keyword evidence="3" id="KW-1185">Reference proteome</keyword>
<dbReference type="GO" id="GO:0016020">
    <property type="term" value="C:membrane"/>
    <property type="evidence" value="ECO:0007669"/>
    <property type="project" value="InterPro"/>
</dbReference>
<dbReference type="OrthoDB" id="110683at2157"/>